<evidence type="ECO:0000313" key="2">
    <source>
        <dbReference type="EMBL" id="MFN0256747.1"/>
    </source>
</evidence>
<sequence>MTVQLIRWPRLLLLLMFCCSSCKVNLLPSYSQEIAAQIDTVTKDIDRLYLMILEKSSSQRVYDNYAERYIDIEVELSSLYKKNKLREKNIETTRNFEIALEKWQGYRKDHKEKKILTDGVIKLNRKFMADILFAIQLTESTKQ</sequence>
<accession>A0ABW9JA33</accession>
<name>A0ABW9JA33_9SPHI</name>
<feature type="chain" id="PRO_5046324529" description="Lysozyme inhibitor LprI N-terminal domain-containing protein" evidence="1">
    <location>
        <begin position="27"/>
        <end position="143"/>
    </location>
</feature>
<comment type="caution">
    <text evidence="2">The sequence shown here is derived from an EMBL/GenBank/DDBJ whole genome shotgun (WGS) entry which is preliminary data.</text>
</comment>
<keyword evidence="3" id="KW-1185">Reference proteome</keyword>
<evidence type="ECO:0000256" key="1">
    <source>
        <dbReference type="SAM" id="SignalP"/>
    </source>
</evidence>
<keyword evidence="1" id="KW-0732">Signal</keyword>
<dbReference type="Proteomes" id="UP001517247">
    <property type="component" value="Unassembled WGS sequence"/>
</dbReference>
<evidence type="ECO:0008006" key="4">
    <source>
        <dbReference type="Google" id="ProtNLM"/>
    </source>
</evidence>
<dbReference type="RefSeq" id="WP_138723833.1">
    <property type="nucleotide sequence ID" value="NZ_SSHJ02000007.1"/>
</dbReference>
<gene>
    <name evidence="2" type="ORF">E6A44_014250</name>
</gene>
<proteinExistence type="predicted"/>
<evidence type="ECO:0000313" key="3">
    <source>
        <dbReference type="Proteomes" id="UP001517247"/>
    </source>
</evidence>
<reference evidence="2 3" key="1">
    <citation type="submission" date="2024-12" db="EMBL/GenBank/DDBJ databases">
        <authorList>
            <person name="Hu S."/>
        </authorList>
    </citation>
    <scope>NUCLEOTIDE SEQUENCE [LARGE SCALE GENOMIC DNA]</scope>
    <source>
        <strain evidence="2 3">THG-T11</strain>
    </source>
</reference>
<organism evidence="2 3">
    <name type="scientific">Pedobacter ureilyticus</name>
    <dbReference type="NCBI Taxonomy" id="1393051"/>
    <lineage>
        <taxon>Bacteria</taxon>
        <taxon>Pseudomonadati</taxon>
        <taxon>Bacteroidota</taxon>
        <taxon>Sphingobacteriia</taxon>
        <taxon>Sphingobacteriales</taxon>
        <taxon>Sphingobacteriaceae</taxon>
        <taxon>Pedobacter</taxon>
    </lineage>
</organism>
<protein>
    <recommendedName>
        <fullName evidence="4">Lysozyme inhibitor LprI N-terminal domain-containing protein</fullName>
    </recommendedName>
</protein>
<feature type="signal peptide" evidence="1">
    <location>
        <begin position="1"/>
        <end position="26"/>
    </location>
</feature>
<dbReference type="EMBL" id="SSHJ02000007">
    <property type="protein sequence ID" value="MFN0256747.1"/>
    <property type="molecule type" value="Genomic_DNA"/>
</dbReference>